<dbReference type="Proteomes" id="UP000184310">
    <property type="component" value="Unassembled WGS sequence"/>
</dbReference>
<dbReference type="InterPro" id="IPR014719">
    <property type="entry name" value="Ribosomal_bL12_C/ClpS-like"/>
</dbReference>
<organism evidence="3 4">
    <name type="scientific">Clostridium cavendishii DSM 21758</name>
    <dbReference type="NCBI Taxonomy" id="1121302"/>
    <lineage>
        <taxon>Bacteria</taxon>
        <taxon>Bacillati</taxon>
        <taxon>Bacillota</taxon>
        <taxon>Clostridia</taxon>
        <taxon>Eubacteriales</taxon>
        <taxon>Clostridiaceae</taxon>
        <taxon>Clostridium</taxon>
    </lineage>
</organism>
<evidence type="ECO:0000313" key="4">
    <source>
        <dbReference type="Proteomes" id="UP000184310"/>
    </source>
</evidence>
<dbReference type="SUPFAM" id="SSF54736">
    <property type="entry name" value="ClpS-like"/>
    <property type="match status" value="1"/>
</dbReference>
<dbReference type="PANTHER" id="PTHR33473:SF19">
    <property type="entry name" value="ATP-DEPENDENT CLP PROTEASE ADAPTER PROTEIN CLPS"/>
    <property type="match status" value="1"/>
</dbReference>
<reference evidence="3 4" key="1">
    <citation type="submission" date="2016-11" db="EMBL/GenBank/DDBJ databases">
        <authorList>
            <person name="Jaros S."/>
            <person name="Januszkiewicz K."/>
            <person name="Wedrychowicz H."/>
        </authorList>
    </citation>
    <scope>NUCLEOTIDE SEQUENCE [LARGE SCALE GENOMIC DNA]</scope>
    <source>
        <strain evidence="3 4">DSM 21758</strain>
    </source>
</reference>
<dbReference type="Pfam" id="PF02617">
    <property type="entry name" value="ClpS"/>
    <property type="match status" value="1"/>
</dbReference>
<dbReference type="PANTHER" id="PTHR33473">
    <property type="entry name" value="ATP-DEPENDENT CLP PROTEASE ADAPTER PROTEIN CLPS1, CHLOROPLASTIC"/>
    <property type="match status" value="1"/>
</dbReference>
<dbReference type="STRING" id="1121302.SAMN02745163_00005"/>
<sequence>MEHNIVTIEKNQVKTKKPKNYKVVMFNDDYTTMEFVVDVLMNIFNKKIEEATKIMMDVHKKGRGIAGVYPYDIAVTKVSKAIGLAKEEGFPFKLVIEEE</sequence>
<dbReference type="RefSeq" id="WP_072984028.1">
    <property type="nucleotide sequence ID" value="NZ_FQZB01000003.1"/>
</dbReference>
<dbReference type="GO" id="GO:0008233">
    <property type="term" value="F:peptidase activity"/>
    <property type="evidence" value="ECO:0007669"/>
    <property type="project" value="UniProtKB-KW"/>
</dbReference>
<dbReference type="GO" id="GO:0006508">
    <property type="term" value="P:proteolysis"/>
    <property type="evidence" value="ECO:0007669"/>
    <property type="project" value="UniProtKB-UniRule"/>
</dbReference>
<evidence type="ECO:0000256" key="1">
    <source>
        <dbReference type="HAMAP-Rule" id="MF_00302"/>
    </source>
</evidence>
<dbReference type="AlphaFoldDB" id="A0A1M6A779"/>
<dbReference type="OrthoDB" id="9796121at2"/>
<protein>
    <recommendedName>
        <fullName evidence="1">ATP-dependent Clp protease adapter protein ClpS</fullName>
    </recommendedName>
</protein>
<keyword evidence="3" id="KW-0645">Protease</keyword>
<feature type="domain" description="Adaptor protein ClpS core" evidence="2">
    <location>
        <begin position="16"/>
        <end position="93"/>
    </location>
</feature>
<dbReference type="Gene3D" id="3.30.1390.10">
    <property type="match status" value="1"/>
</dbReference>
<keyword evidence="4" id="KW-1185">Reference proteome</keyword>
<comment type="subunit">
    <text evidence="1">Binds to the N-terminal domain of the chaperone ClpA.</text>
</comment>
<dbReference type="InterPro" id="IPR022935">
    <property type="entry name" value="ClpS"/>
</dbReference>
<accession>A0A1M6A779</accession>
<name>A0A1M6A779_9CLOT</name>
<proteinExistence type="inferred from homology"/>
<comment type="function">
    <text evidence="1">Involved in the modulation of the specificity of the ClpAP-mediated ATP-dependent protein degradation.</text>
</comment>
<comment type="similarity">
    <text evidence="1">Belongs to the ClpS family.</text>
</comment>
<evidence type="ECO:0000313" key="3">
    <source>
        <dbReference type="EMBL" id="SHI32374.1"/>
    </source>
</evidence>
<gene>
    <name evidence="1" type="primary">clpS</name>
    <name evidence="3" type="ORF">SAMN02745163_00005</name>
</gene>
<dbReference type="InterPro" id="IPR003769">
    <property type="entry name" value="ClpS_core"/>
</dbReference>
<dbReference type="GO" id="GO:0030163">
    <property type="term" value="P:protein catabolic process"/>
    <property type="evidence" value="ECO:0007669"/>
    <property type="project" value="InterPro"/>
</dbReference>
<dbReference type="EMBL" id="FQZB01000003">
    <property type="protein sequence ID" value="SHI32374.1"/>
    <property type="molecule type" value="Genomic_DNA"/>
</dbReference>
<dbReference type="HAMAP" id="MF_00302">
    <property type="entry name" value="ClpS"/>
    <property type="match status" value="1"/>
</dbReference>
<dbReference type="FunFam" id="3.30.1390.10:FF:000002">
    <property type="entry name" value="ATP-dependent Clp protease adapter protein ClpS"/>
    <property type="match status" value="1"/>
</dbReference>
<keyword evidence="3" id="KW-0378">Hydrolase</keyword>
<evidence type="ECO:0000259" key="2">
    <source>
        <dbReference type="Pfam" id="PF02617"/>
    </source>
</evidence>